<feature type="compositionally biased region" description="Low complexity" evidence="1">
    <location>
        <begin position="59"/>
        <end position="76"/>
    </location>
</feature>
<feature type="compositionally biased region" description="Low complexity" evidence="1">
    <location>
        <begin position="115"/>
        <end position="124"/>
    </location>
</feature>
<evidence type="ECO:0000313" key="3">
    <source>
        <dbReference type="EMBL" id="MBZ5963153.1"/>
    </source>
</evidence>
<organism evidence="3 4">
    <name type="scientific">Leuconostoc gasicomitatum</name>
    <dbReference type="NCBI Taxonomy" id="115778"/>
    <lineage>
        <taxon>Bacteria</taxon>
        <taxon>Bacillati</taxon>
        <taxon>Bacillota</taxon>
        <taxon>Bacilli</taxon>
        <taxon>Lactobacillales</taxon>
        <taxon>Lactobacillaceae</taxon>
        <taxon>Leuconostoc</taxon>
        <taxon>Leuconostoc gelidum group</taxon>
    </lineage>
</organism>
<feature type="region of interest" description="Disordered" evidence="1">
    <location>
        <begin position="41"/>
        <end position="76"/>
    </location>
</feature>
<feature type="compositionally biased region" description="Polar residues" evidence="1">
    <location>
        <begin position="104"/>
        <end position="114"/>
    </location>
</feature>
<evidence type="ECO:0008006" key="5">
    <source>
        <dbReference type="Google" id="ProtNLM"/>
    </source>
</evidence>
<accession>A0A9Q3SZQ7</accession>
<comment type="caution">
    <text evidence="3">The sequence shown here is derived from an EMBL/GenBank/DDBJ whole genome shotgun (WGS) entry which is preliminary data.</text>
</comment>
<protein>
    <recommendedName>
        <fullName evidence="5">Cell wall anchor protein</fullName>
    </recommendedName>
</protein>
<name>A0A9Q3SZQ7_9LACO</name>
<evidence type="ECO:0000313" key="4">
    <source>
        <dbReference type="Proteomes" id="UP000752647"/>
    </source>
</evidence>
<feature type="transmembrane region" description="Helical" evidence="2">
    <location>
        <begin position="12"/>
        <end position="33"/>
    </location>
</feature>
<evidence type="ECO:0000256" key="1">
    <source>
        <dbReference type="SAM" id="MobiDB-lite"/>
    </source>
</evidence>
<dbReference type="AlphaFoldDB" id="A0A9Q3SZQ7"/>
<feature type="region of interest" description="Disordered" evidence="1">
    <location>
        <begin position="104"/>
        <end position="124"/>
    </location>
</feature>
<dbReference type="RefSeq" id="WP_224144371.1">
    <property type="nucleotide sequence ID" value="NZ_CBCPIF010000001.1"/>
</dbReference>
<keyword evidence="2" id="KW-0472">Membrane</keyword>
<proteinExistence type="predicted"/>
<reference evidence="3" key="1">
    <citation type="submission" date="2021-05" db="EMBL/GenBank/DDBJ databases">
        <title>Pangenome of Leuconostoc gelidum warrants species status for Leuconostoc gelidum subsp. gasicomitatum.</title>
        <authorList>
            <person name="Johansson P."/>
            <person name="Sade E."/>
            <person name="Hultman J."/>
            <person name="Auvinen P."/>
            <person name="Bjorkroth J."/>
        </authorList>
    </citation>
    <scope>NUCLEOTIDE SEQUENCE</scope>
    <source>
        <strain evidence="3">A.21.4</strain>
    </source>
</reference>
<keyword evidence="2" id="KW-0812">Transmembrane</keyword>
<dbReference type="EMBL" id="JAHBFI010000019">
    <property type="protein sequence ID" value="MBZ5963153.1"/>
    <property type="molecule type" value="Genomic_DNA"/>
</dbReference>
<sequence>MQRKPFKKSHKLRNTLIAFLAFIISVLVIFVVLGRNNQTTAKNNVSESTAIKKHKSSKKASSTIAESSTSELTASESTSVAQAPVAASSAVSSAISIATNDATQTPITDNTTTESSVASSNASSVVQQPNVAAPVSFGKWSSATYNSVSIGSATYDQIRATYGAPTYMVASDQLYATWQSTSGIKVSIVFTPTGNADNLKLIASSKMQTGLQ</sequence>
<evidence type="ECO:0000256" key="2">
    <source>
        <dbReference type="SAM" id="Phobius"/>
    </source>
</evidence>
<dbReference type="Proteomes" id="UP000752647">
    <property type="component" value="Unassembled WGS sequence"/>
</dbReference>
<gene>
    <name evidence="3" type="ORF">KIJ12_08370</name>
</gene>
<keyword evidence="2" id="KW-1133">Transmembrane helix</keyword>